<dbReference type="InterPro" id="IPR000160">
    <property type="entry name" value="GGDEF_dom"/>
</dbReference>
<reference evidence="4 5" key="1">
    <citation type="submission" date="2018-08" db="EMBL/GenBank/DDBJ databases">
        <title>Draft genome sequence of Psychrilyobacter sp. strain SD5 isolated from Black Sea water.</title>
        <authorList>
            <person name="Yadav S."/>
            <person name="Villanueva L."/>
            <person name="Damste J.S.S."/>
        </authorList>
    </citation>
    <scope>NUCLEOTIDE SEQUENCE [LARGE SCALE GENOMIC DNA]</scope>
    <source>
        <strain evidence="4 5">SD5</strain>
    </source>
</reference>
<dbReference type="SMART" id="SM00267">
    <property type="entry name" value="GGDEF"/>
    <property type="match status" value="1"/>
</dbReference>
<keyword evidence="5" id="KW-1185">Reference proteome</keyword>
<dbReference type="InterPro" id="IPR043128">
    <property type="entry name" value="Rev_trsase/Diguanyl_cyclase"/>
</dbReference>
<dbReference type="PANTHER" id="PTHR33121">
    <property type="entry name" value="CYCLIC DI-GMP PHOSPHODIESTERASE PDEF"/>
    <property type="match status" value="1"/>
</dbReference>
<feature type="domain" description="EAL" evidence="2">
    <location>
        <begin position="291"/>
        <end position="543"/>
    </location>
</feature>
<dbReference type="InterPro" id="IPR050706">
    <property type="entry name" value="Cyclic-di-GMP_PDE-like"/>
</dbReference>
<evidence type="ECO:0000313" key="5">
    <source>
        <dbReference type="Proteomes" id="UP000263486"/>
    </source>
</evidence>
<protein>
    <submittedName>
        <fullName evidence="4">EAL domain-containing protein</fullName>
    </submittedName>
</protein>
<keyword evidence="1" id="KW-0812">Transmembrane</keyword>
<name>A0ABX9KJE6_9FUSO</name>
<dbReference type="SUPFAM" id="SSF141868">
    <property type="entry name" value="EAL domain-like"/>
    <property type="match status" value="1"/>
</dbReference>
<keyword evidence="1" id="KW-1133">Transmembrane helix</keyword>
<gene>
    <name evidence="4" type="ORF">DYH56_03620</name>
</gene>
<dbReference type="InterPro" id="IPR035919">
    <property type="entry name" value="EAL_sf"/>
</dbReference>
<comment type="caution">
    <text evidence="4">The sequence shown here is derived from an EMBL/GenBank/DDBJ whole genome shotgun (WGS) entry which is preliminary data.</text>
</comment>
<dbReference type="RefSeq" id="WP_114641496.1">
    <property type="nucleotide sequence ID" value="NZ_JAACIO010000004.1"/>
</dbReference>
<keyword evidence="1" id="KW-0472">Membrane</keyword>
<evidence type="ECO:0000313" key="4">
    <source>
        <dbReference type="EMBL" id="REI42455.1"/>
    </source>
</evidence>
<proteinExistence type="predicted"/>
<dbReference type="PROSITE" id="PS50883">
    <property type="entry name" value="EAL"/>
    <property type="match status" value="1"/>
</dbReference>
<feature type="transmembrane region" description="Helical" evidence="1">
    <location>
        <begin position="51"/>
        <end position="79"/>
    </location>
</feature>
<dbReference type="PROSITE" id="PS50887">
    <property type="entry name" value="GGDEF"/>
    <property type="match status" value="1"/>
</dbReference>
<feature type="transmembrane region" description="Helical" evidence="1">
    <location>
        <begin position="99"/>
        <end position="121"/>
    </location>
</feature>
<dbReference type="InterPro" id="IPR001633">
    <property type="entry name" value="EAL_dom"/>
</dbReference>
<dbReference type="SMART" id="SM00052">
    <property type="entry name" value="EAL"/>
    <property type="match status" value="1"/>
</dbReference>
<dbReference type="PANTHER" id="PTHR33121:SF70">
    <property type="entry name" value="SIGNALING PROTEIN YKOW"/>
    <property type="match status" value="1"/>
</dbReference>
<dbReference type="Gene3D" id="3.20.20.450">
    <property type="entry name" value="EAL domain"/>
    <property type="match status" value="1"/>
</dbReference>
<dbReference type="EMBL" id="QUAJ01000004">
    <property type="protein sequence ID" value="REI42455.1"/>
    <property type="molecule type" value="Genomic_DNA"/>
</dbReference>
<dbReference type="CDD" id="cd01948">
    <property type="entry name" value="EAL"/>
    <property type="match status" value="1"/>
</dbReference>
<evidence type="ECO:0000259" key="2">
    <source>
        <dbReference type="PROSITE" id="PS50883"/>
    </source>
</evidence>
<dbReference type="Pfam" id="PF00990">
    <property type="entry name" value="GGDEF"/>
    <property type="match status" value="1"/>
</dbReference>
<feature type="transmembrane region" description="Helical" evidence="1">
    <location>
        <begin position="18"/>
        <end position="39"/>
    </location>
</feature>
<dbReference type="Gene3D" id="3.30.70.270">
    <property type="match status" value="1"/>
</dbReference>
<sequence length="546" mass="62323">MSVISVVNSIKKLKKMSIFQYSLFVLLMISLQIFVADLVNSFGGVKSSLSYLMLLTIITGSFVLGPAGGLIFALTGGLFLGPFMPMNSELSLMQNSPNWIFRMIIYVFIGSYSGAIMNYLLNTINKLSKITFYHTKTNLPNLKYFENIALTNYSSDAYFANLKFENYEKTKETFGGNYADDFINFFSKGLSDVFGKKNLATVFYLGGGRFGIIFSSSEINSKFKIFFKTVLKKIRKKEIEYFPSMFIGVAKLEGNNIDILQNSEIARRSAKKNLNHYEIYSEEMKTASHKNFDLLCEIPRAIEKKEFYILYHPKIDLYSGKVEGVEALIRWDHPERGAVSPDDFIPHIEQTAMIGKVTEWVLKTALMDLKKMQLQGMDLRVSVNIPLNLLQNPKLTKTIKEYNKKILPLDKLEFEILERGSVDDFKNTAIVMESLKSMGIQFSLDDFGTGNSTLTCVQNLPLDIIKIDRTFVKDIETNRKNKELVRSCINIGRALDKKIVAEGVESEEVIKILKDMGCDCAQGYYFTKPLTYNKFLNWYKTYTDLR</sequence>
<organism evidence="4 5">
    <name type="scientific">Psychrilyobacter piezotolerans</name>
    <dbReference type="NCBI Taxonomy" id="2293438"/>
    <lineage>
        <taxon>Bacteria</taxon>
        <taxon>Fusobacteriati</taxon>
        <taxon>Fusobacteriota</taxon>
        <taxon>Fusobacteriia</taxon>
        <taxon>Fusobacteriales</taxon>
        <taxon>Fusobacteriaceae</taxon>
        <taxon>Psychrilyobacter</taxon>
    </lineage>
</organism>
<evidence type="ECO:0000259" key="3">
    <source>
        <dbReference type="PROSITE" id="PS50887"/>
    </source>
</evidence>
<accession>A0ABX9KJE6</accession>
<evidence type="ECO:0000256" key="1">
    <source>
        <dbReference type="SAM" id="Phobius"/>
    </source>
</evidence>
<dbReference type="Proteomes" id="UP000263486">
    <property type="component" value="Unassembled WGS sequence"/>
</dbReference>
<dbReference type="Pfam" id="PF00563">
    <property type="entry name" value="EAL"/>
    <property type="match status" value="1"/>
</dbReference>
<feature type="domain" description="GGDEF" evidence="3">
    <location>
        <begin position="155"/>
        <end position="282"/>
    </location>
</feature>